<dbReference type="HAMAP" id="MF_01963">
    <property type="entry name" value="MTAP"/>
    <property type="match status" value="1"/>
</dbReference>
<gene>
    <name evidence="5" type="ORF">NP596_14585</name>
</gene>
<keyword evidence="1 3" id="KW-0328">Glycosyltransferase</keyword>
<protein>
    <recommendedName>
        <fullName evidence="3">Purine nucleoside phosphorylase</fullName>
        <shortName evidence="3">PNP</shortName>
        <ecNumber evidence="3">2.4.2.1</ecNumber>
    </recommendedName>
</protein>
<feature type="binding site" evidence="3">
    <location>
        <position position="184"/>
    </location>
    <ligand>
        <name>substrate</name>
    </ligand>
</feature>
<feature type="site" description="Important for substrate specificity" evidence="3">
    <location>
        <position position="166"/>
    </location>
</feature>
<comment type="function">
    <text evidence="3">Purine nucleoside phosphorylase involved in purine salvage.</text>
</comment>
<dbReference type="RefSeq" id="WP_256616121.1">
    <property type="nucleotide sequence ID" value="NZ_JANIBK010000089.1"/>
</dbReference>
<dbReference type="Proteomes" id="UP001524586">
    <property type="component" value="Unassembled WGS sequence"/>
</dbReference>
<feature type="binding site" evidence="3">
    <location>
        <position position="185"/>
    </location>
    <ligand>
        <name>phosphate</name>
        <dbReference type="ChEBI" id="CHEBI:43474"/>
    </ligand>
</feature>
<comment type="caution">
    <text evidence="3">Lacks conserved residue(s) required for the propagation of feature annotation.</text>
</comment>
<dbReference type="PANTHER" id="PTHR42679:SF2">
    <property type="entry name" value="S-METHYL-5'-THIOADENOSINE PHOSPHORYLASE"/>
    <property type="match status" value="1"/>
</dbReference>
<proteinExistence type="inferred from homology"/>
<comment type="pathway">
    <text evidence="3">Purine metabolism; purine nucleoside salvage.</text>
</comment>
<comment type="subunit">
    <text evidence="3">Homohexamer. Dimer of a homotrimer.</text>
</comment>
<dbReference type="Pfam" id="PF01048">
    <property type="entry name" value="PNP_UDP_1"/>
    <property type="match status" value="1"/>
</dbReference>
<keyword evidence="6" id="KW-1185">Reference proteome</keyword>
<feature type="binding site" evidence="3">
    <location>
        <position position="9"/>
    </location>
    <ligand>
        <name>phosphate</name>
        <dbReference type="ChEBI" id="CHEBI:43474"/>
    </ligand>
</feature>
<dbReference type="Gene3D" id="3.40.50.1580">
    <property type="entry name" value="Nucleoside phosphorylase domain"/>
    <property type="match status" value="1"/>
</dbReference>
<feature type="site" description="Important for substrate specificity" evidence="3">
    <location>
        <position position="220"/>
    </location>
</feature>
<dbReference type="CDD" id="cd09010">
    <property type="entry name" value="MTAP_SsMTAPII_like_MTIP"/>
    <property type="match status" value="1"/>
</dbReference>
<dbReference type="EMBL" id="JANIBK010000089">
    <property type="protein sequence ID" value="MCQ8129688.1"/>
    <property type="molecule type" value="Genomic_DNA"/>
</dbReference>
<keyword evidence="2 3" id="KW-0808">Transferase</keyword>
<keyword evidence="3" id="KW-0660">Purine salvage</keyword>
<dbReference type="NCBIfam" id="NF006599">
    <property type="entry name" value="PRK09136.1"/>
    <property type="match status" value="1"/>
</dbReference>
<dbReference type="InterPro" id="IPR010044">
    <property type="entry name" value="MTAP"/>
</dbReference>
<comment type="caution">
    <text evidence="5">The sequence shown here is derived from an EMBL/GenBank/DDBJ whole genome shotgun (WGS) entry which is preliminary data.</text>
</comment>
<feature type="domain" description="Nucleoside phosphorylase" evidence="4">
    <location>
        <begin position="3"/>
        <end position="241"/>
    </location>
</feature>
<name>A0ABT1U768_9GAMM</name>
<dbReference type="EC" id="2.4.2.1" evidence="3"/>
<dbReference type="InterPro" id="IPR035994">
    <property type="entry name" value="Nucleoside_phosphorylase_sf"/>
</dbReference>
<reference evidence="5 6" key="1">
    <citation type="submission" date="2022-07" db="EMBL/GenBank/DDBJ databases">
        <title>Methylomonas rivi sp. nov., Methylomonas rosea sp. nov., Methylomonas aureus sp. nov. and Methylomonas subterranea sp. nov., four novel methanotrophs isolated from a freshwater creek and the deep terrestrial subsurface.</title>
        <authorList>
            <person name="Abin C."/>
            <person name="Sankaranarayanan K."/>
            <person name="Garner C."/>
            <person name="Sindelar R."/>
            <person name="Kotary K."/>
            <person name="Garner R."/>
            <person name="Barclay S."/>
            <person name="Lawson P."/>
            <person name="Krumholz L."/>
        </authorList>
    </citation>
    <scope>NUCLEOTIDE SEQUENCE [LARGE SCALE GENOMIC DNA]</scope>
    <source>
        <strain evidence="5 6">WSC-6</strain>
    </source>
</reference>
<dbReference type="GO" id="GO:0016757">
    <property type="term" value="F:glycosyltransferase activity"/>
    <property type="evidence" value="ECO:0007669"/>
    <property type="project" value="UniProtKB-KW"/>
</dbReference>
<accession>A0ABT1U768</accession>
<comment type="catalytic activity">
    <reaction evidence="3">
        <text>a purine D-ribonucleoside + phosphate = a purine nucleobase + alpha-D-ribose 1-phosphate</text>
        <dbReference type="Rhea" id="RHEA:19805"/>
        <dbReference type="ChEBI" id="CHEBI:26386"/>
        <dbReference type="ChEBI" id="CHEBI:43474"/>
        <dbReference type="ChEBI" id="CHEBI:57720"/>
        <dbReference type="ChEBI" id="CHEBI:142355"/>
        <dbReference type="EC" id="2.4.2.1"/>
    </reaction>
</comment>
<dbReference type="InterPro" id="IPR000845">
    <property type="entry name" value="Nucleoside_phosphorylase_d"/>
</dbReference>
<feature type="binding site" evidence="3">
    <location>
        <begin position="51"/>
        <end position="52"/>
    </location>
    <ligand>
        <name>phosphate</name>
        <dbReference type="ChEBI" id="CHEBI:43474"/>
    </ligand>
</feature>
<comment type="miscellaneous">
    <text evidence="3">Although this enzyme belongs to the family of MTA phosphorylases based on sequence homology, it lacks several conserved amino acids in the substrate binding pocket that confer specificity towards MTA.</text>
</comment>
<sequence>MTLAIIGGTGLTQINGLTITGQQSLDTPFGSPSADYVFGEMNGKQLVFLARHGNPHRIPPHKINYRANIWGSKQLGVTDIIAVAAVGGIGALMAPGHIAIPDQIIDYSYGREHTFFADDLEHVTHIDFTEPYSPPLRKRIIKAAHNSGIPITEAGTYGCTQGPRLETVAEIKRMAQDGCDLVGMTGMPEAALARELGLNYANISVVANWGAGIVEGEITMADIEKNLEVGMDKAIELLKAVTLLPDLG</sequence>
<evidence type="ECO:0000256" key="1">
    <source>
        <dbReference type="ARBA" id="ARBA00022676"/>
    </source>
</evidence>
<evidence type="ECO:0000256" key="2">
    <source>
        <dbReference type="ARBA" id="ARBA00022679"/>
    </source>
</evidence>
<organism evidence="5 6">
    <name type="scientific">Methylomonas rivi</name>
    <dbReference type="NCBI Taxonomy" id="2952226"/>
    <lineage>
        <taxon>Bacteria</taxon>
        <taxon>Pseudomonadati</taxon>
        <taxon>Pseudomonadota</taxon>
        <taxon>Gammaproteobacteria</taxon>
        <taxon>Methylococcales</taxon>
        <taxon>Methylococcaceae</taxon>
        <taxon>Methylomonas</taxon>
    </lineage>
</organism>
<evidence type="ECO:0000313" key="5">
    <source>
        <dbReference type="EMBL" id="MCQ8129688.1"/>
    </source>
</evidence>
<comment type="similarity">
    <text evidence="3">Belongs to the PNP/MTAP phosphorylase family. MTAP subfamily.</text>
</comment>
<evidence type="ECO:0000259" key="4">
    <source>
        <dbReference type="Pfam" id="PF01048"/>
    </source>
</evidence>
<dbReference type="NCBIfam" id="TIGR01694">
    <property type="entry name" value="MTAP"/>
    <property type="match status" value="1"/>
</dbReference>
<evidence type="ECO:0000313" key="6">
    <source>
        <dbReference type="Proteomes" id="UP001524586"/>
    </source>
</evidence>
<dbReference type="SUPFAM" id="SSF53167">
    <property type="entry name" value="Purine and uridine phosphorylases"/>
    <property type="match status" value="1"/>
</dbReference>
<dbReference type="PANTHER" id="PTHR42679">
    <property type="entry name" value="S-METHYL-5'-THIOADENOSINE PHOSPHORYLASE"/>
    <property type="match status" value="1"/>
</dbReference>
<evidence type="ECO:0000256" key="3">
    <source>
        <dbReference type="HAMAP-Rule" id="MF_01963"/>
    </source>
</evidence>